<feature type="transmembrane region" description="Helical" evidence="1">
    <location>
        <begin position="59"/>
        <end position="83"/>
    </location>
</feature>
<keyword evidence="3" id="KW-1185">Reference proteome</keyword>
<feature type="transmembrane region" description="Helical" evidence="1">
    <location>
        <begin position="37"/>
        <end position="53"/>
    </location>
</feature>
<gene>
    <name evidence="2" type="ORF">GCM10023333_24490</name>
</gene>
<keyword evidence="1" id="KW-0472">Membrane</keyword>
<name>A0ABP9EZ78_9GAMM</name>
<sequence length="162" mass="18344">MQTKQQQQRIALGRQWHRLSQLETRLSQFAEWMSEGSVWKLLIPAILFTLYFYPERLQFGFILCFVIYLVVGLSLIGLSLVLIEYNARLYKRVSDGHHAATAEGQHAFSSGLSTDDCPYGLTCETQKRLNQYWLRGFAAAKQAQLKAQADGGPEAELQTGEA</sequence>
<dbReference type="EMBL" id="BAABJZ010000082">
    <property type="protein sequence ID" value="GAA4890343.1"/>
    <property type="molecule type" value="Genomic_DNA"/>
</dbReference>
<accession>A0ABP9EZ78</accession>
<dbReference type="Proteomes" id="UP001499988">
    <property type="component" value="Unassembled WGS sequence"/>
</dbReference>
<evidence type="ECO:0000313" key="2">
    <source>
        <dbReference type="EMBL" id="GAA4890343.1"/>
    </source>
</evidence>
<comment type="caution">
    <text evidence="2">The sequence shown here is derived from an EMBL/GenBank/DDBJ whole genome shotgun (WGS) entry which is preliminary data.</text>
</comment>
<reference evidence="3" key="1">
    <citation type="journal article" date="2019" name="Int. J. Syst. Evol. Microbiol.">
        <title>The Global Catalogue of Microorganisms (GCM) 10K type strain sequencing project: providing services to taxonomists for standard genome sequencing and annotation.</title>
        <authorList>
            <consortium name="The Broad Institute Genomics Platform"/>
            <consortium name="The Broad Institute Genome Sequencing Center for Infectious Disease"/>
            <person name="Wu L."/>
            <person name="Ma J."/>
        </authorList>
    </citation>
    <scope>NUCLEOTIDE SEQUENCE [LARGE SCALE GENOMIC DNA]</scope>
    <source>
        <strain evidence="3">JCM 18401</strain>
    </source>
</reference>
<organism evidence="2 3">
    <name type="scientific">Ferrimonas pelagia</name>
    <dbReference type="NCBI Taxonomy" id="1177826"/>
    <lineage>
        <taxon>Bacteria</taxon>
        <taxon>Pseudomonadati</taxon>
        <taxon>Pseudomonadota</taxon>
        <taxon>Gammaproteobacteria</taxon>
        <taxon>Alteromonadales</taxon>
        <taxon>Ferrimonadaceae</taxon>
        <taxon>Ferrimonas</taxon>
    </lineage>
</organism>
<evidence type="ECO:0000256" key="1">
    <source>
        <dbReference type="SAM" id="Phobius"/>
    </source>
</evidence>
<dbReference type="RefSeq" id="WP_345335689.1">
    <property type="nucleotide sequence ID" value="NZ_BAABJZ010000082.1"/>
</dbReference>
<dbReference type="NCBIfam" id="NF041886">
    <property type="entry name" value="Rmf_CrpP_fam"/>
    <property type="match status" value="1"/>
</dbReference>
<keyword evidence="1" id="KW-0812">Transmembrane</keyword>
<keyword evidence="1" id="KW-1133">Transmembrane helix</keyword>
<proteinExistence type="predicted"/>
<evidence type="ECO:0000313" key="3">
    <source>
        <dbReference type="Proteomes" id="UP001499988"/>
    </source>
</evidence>
<protein>
    <submittedName>
        <fullName evidence="2">Uncharacterized protein</fullName>
    </submittedName>
</protein>